<dbReference type="AlphaFoldDB" id="A0YGS6"/>
<feature type="domain" description="tRNA synthetases class I (E and Q) anti-codon binding" evidence="14">
    <location>
        <begin position="467"/>
        <end position="541"/>
    </location>
</feature>
<dbReference type="GO" id="GO:0005829">
    <property type="term" value="C:cytosol"/>
    <property type="evidence" value="ECO:0007669"/>
    <property type="project" value="TreeGrafter"/>
</dbReference>
<feature type="domain" description="Glutamyl/glutaminyl-tRNA synthetase class Ib catalytic" evidence="12">
    <location>
        <begin position="31"/>
        <end position="341"/>
    </location>
</feature>
<dbReference type="Gene3D" id="2.40.240.10">
    <property type="entry name" value="Ribosomal Protein L25, Chain P"/>
    <property type="match status" value="2"/>
</dbReference>
<dbReference type="Pfam" id="PF03950">
    <property type="entry name" value="tRNA-synt_1c_C"/>
    <property type="match status" value="1"/>
</dbReference>
<dbReference type="EMBL" id="AAVT01000012">
    <property type="protein sequence ID" value="EAW29944.1"/>
    <property type="molecule type" value="Genomic_DNA"/>
</dbReference>
<reference evidence="15 16" key="1">
    <citation type="journal article" date="2010" name="J. Bacteriol.">
        <title>Genome sequence of the oligotrophic marine Gammaproteobacterium HTCC2143, isolated from the Oregon Coast.</title>
        <authorList>
            <person name="Oh H.M."/>
            <person name="Kang I."/>
            <person name="Ferriera S."/>
            <person name="Giovannoni S.J."/>
            <person name="Cho J.C."/>
        </authorList>
    </citation>
    <scope>NUCLEOTIDE SEQUENCE [LARGE SCALE GENOMIC DNA]</scope>
    <source>
        <strain evidence="15 16">HTCC2143</strain>
    </source>
</reference>
<evidence type="ECO:0000259" key="13">
    <source>
        <dbReference type="Pfam" id="PF03950"/>
    </source>
</evidence>
<dbReference type="InterPro" id="IPR049437">
    <property type="entry name" value="tRNA-synt_1c_C2"/>
</dbReference>
<feature type="domain" description="Glutamyl/glutaminyl-tRNA synthetase class Ib anti-codon binding" evidence="13">
    <location>
        <begin position="344"/>
        <end position="447"/>
    </location>
</feature>
<dbReference type="PANTHER" id="PTHR43097:SF5">
    <property type="entry name" value="GLUTAMATE--TRNA LIGASE"/>
    <property type="match status" value="1"/>
</dbReference>
<dbReference type="InterPro" id="IPR050132">
    <property type="entry name" value="Gln/Glu-tRNA_Ligase"/>
</dbReference>
<dbReference type="NCBIfam" id="NF011291">
    <property type="entry name" value="PRK14703.1"/>
    <property type="match status" value="1"/>
</dbReference>
<dbReference type="STRING" id="247633.GP2143_06614"/>
<organism evidence="15 16">
    <name type="scientific">marine gamma proteobacterium HTCC2143</name>
    <dbReference type="NCBI Taxonomy" id="247633"/>
    <lineage>
        <taxon>Bacteria</taxon>
        <taxon>Pseudomonadati</taxon>
        <taxon>Pseudomonadota</taxon>
        <taxon>Gammaproteobacteria</taxon>
        <taxon>Cellvibrionales</taxon>
        <taxon>Spongiibacteraceae</taxon>
        <taxon>BD1-7 clade</taxon>
    </lineage>
</organism>
<protein>
    <recommendedName>
        <fullName evidence="2 10">Glutamine--tRNA ligase</fullName>
        <ecNumber evidence="2 10">6.1.1.18</ecNumber>
    </recommendedName>
</protein>
<dbReference type="PANTHER" id="PTHR43097">
    <property type="entry name" value="GLUTAMINE-TRNA LIGASE"/>
    <property type="match status" value="1"/>
</dbReference>
<dbReference type="Gene3D" id="3.40.50.620">
    <property type="entry name" value="HUPs"/>
    <property type="match status" value="1"/>
</dbReference>
<name>A0YGS6_9GAMM</name>
<keyword evidence="7 11" id="KW-0648">Protein biosynthesis</keyword>
<keyword evidence="8 11" id="KW-0030">Aminoacyl-tRNA synthetase</keyword>
<dbReference type="NCBIfam" id="TIGR00440">
    <property type="entry name" value="glnS"/>
    <property type="match status" value="1"/>
</dbReference>
<proteinExistence type="inferred from homology"/>
<evidence type="ECO:0000313" key="16">
    <source>
        <dbReference type="Proteomes" id="UP000004931"/>
    </source>
</evidence>
<evidence type="ECO:0000256" key="5">
    <source>
        <dbReference type="ARBA" id="ARBA00022741"/>
    </source>
</evidence>
<evidence type="ECO:0000259" key="14">
    <source>
        <dbReference type="Pfam" id="PF20974"/>
    </source>
</evidence>
<evidence type="ECO:0000256" key="7">
    <source>
        <dbReference type="ARBA" id="ARBA00022917"/>
    </source>
</evidence>
<dbReference type="Gene3D" id="3.90.800.10">
    <property type="entry name" value="Glutamyl-tRNA Synthetase, Domain 3"/>
    <property type="match status" value="1"/>
</dbReference>
<keyword evidence="3" id="KW-0963">Cytoplasm</keyword>
<keyword evidence="4 11" id="KW-0436">Ligase</keyword>
<evidence type="ECO:0000259" key="12">
    <source>
        <dbReference type="Pfam" id="PF00749"/>
    </source>
</evidence>
<evidence type="ECO:0000256" key="2">
    <source>
        <dbReference type="ARBA" id="ARBA00012836"/>
    </source>
</evidence>
<dbReference type="InterPro" id="IPR011035">
    <property type="entry name" value="Ribosomal_bL25/Gln-tRNA_synth"/>
</dbReference>
<dbReference type="InterPro" id="IPR000924">
    <property type="entry name" value="Glu/Gln-tRNA-synth"/>
</dbReference>
<dbReference type="FunFam" id="3.40.50.620:FF:000037">
    <property type="entry name" value="Glutamine--tRNA ligase cytoplasmic"/>
    <property type="match status" value="1"/>
</dbReference>
<comment type="caution">
    <text evidence="15">The sequence shown here is derived from an EMBL/GenBank/DDBJ whole genome shotgun (WGS) entry which is preliminary data.</text>
</comment>
<evidence type="ECO:0000256" key="3">
    <source>
        <dbReference type="ARBA" id="ARBA00022490"/>
    </source>
</evidence>
<dbReference type="InterPro" id="IPR020061">
    <property type="entry name" value="Glu_tRNA_lig_a-bdl"/>
</dbReference>
<evidence type="ECO:0000256" key="8">
    <source>
        <dbReference type="ARBA" id="ARBA00023146"/>
    </source>
</evidence>
<dbReference type="InterPro" id="IPR001412">
    <property type="entry name" value="aa-tRNA-synth_I_CS"/>
</dbReference>
<gene>
    <name evidence="15" type="ORF">GP2143_06614</name>
</gene>
<accession>A0YGS6</accession>
<dbReference type="eggNOG" id="COG0008">
    <property type="taxonomic scope" value="Bacteria"/>
</dbReference>
<dbReference type="InterPro" id="IPR014729">
    <property type="entry name" value="Rossmann-like_a/b/a_fold"/>
</dbReference>
<sequence>MSNKPAVTDTTPENFIEAIISKDLSEGNVPKVITRFPPEPNGYLHIGHAKAICLNFGLAESFNGECNLRFDDTNPAKENQDYIDAIQEDVRWLGFTWAGNVRYASDYFDQFYAWALHLINNGDAYVCHLSPSESSEYRGWATTPGKDSPYRSRSVAENLELIESMRAGEFDEGACVLRAKIDMASSNMNLRDPILYRIRKEIHHQTGDKWCIYPSYDFAHGQEDAIEGVTHSICTLEFADHRPLYNWFIEHLPVPATPHQYEFGRLHLNYTITSKRKLKLLVDEEHVVGWDDPRMPTIAGMRRRGYSAKALRNFCQSLAVAKTDGIVDVAQLEFFIREDLNENAPRAMCVLDPVKIVINNFEQYISESVQSMTAACHPNNAAMGDRTLPFTRELYIDRADFSEDTSLSRKKFKRLVMGEYVRLRSAYVIKAEAVTKNSDGSIDFISASLVPNTVGDNPPEGIKPRGVIHWVSASEGEQAEIRLYKRLFDHESPDGGDGEVTDHLTPDSMTVLNDCWIEPGLAYASPETAFQFEREGYFVADRWEHSSTRPVFNLTIGLRDSK</sequence>
<dbReference type="FunFam" id="3.90.800.10:FF:000001">
    <property type="entry name" value="Glutamine--tRNA ligase"/>
    <property type="match status" value="1"/>
</dbReference>
<comment type="similarity">
    <text evidence="1 11">Belongs to the class-I aminoacyl-tRNA synthetase family.</text>
</comment>
<keyword evidence="6 11" id="KW-0067">ATP-binding</keyword>
<evidence type="ECO:0000256" key="1">
    <source>
        <dbReference type="ARBA" id="ARBA00005594"/>
    </source>
</evidence>
<evidence type="ECO:0000256" key="10">
    <source>
        <dbReference type="NCBIfam" id="TIGR00440"/>
    </source>
</evidence>
<dbReference type="InterPro" id="IPR020059">
    <property type="entry name" value="Glu/Gln-tRNA-synth_Ib_codon-bd"/>
</dbReference>
<dbReference type="Gene3D" id="1.10.1160.10">
    <property type="entry name" value="Glutamyl-trna Synthetase, Domain 2"/>
    <property type="match status" value="1"/>
</dbReference>
<dbReference type="SUPFAM" id="SSF50715">
    <property type="entry name" value="Ribosomal protein L25-like"/>
    <property type="match status" value="1"/>
</dbReference>
<dbReference type="GO" id="GO:0005524">
    <property type="term" value="F:ATP binding"/>
    <property type="evidence" value="ECO:0007669"/>
    <property type="project" value="UniProtKB-KW"/>
</dbReference>
<dbReference type="EC" id="6.1.1.18" evidence="2 10"/>
<keyword evidence="16" id="KW-1185">Reference proteome</keyword>
<dbReference type="PROSITE" id="PS00178">
    <property type="entry name" value="AA_TRNA_LIGASE_I"/>
    <property type="match status" value="1"/>
</dbReference>
<evidence type="ECO:0000256" key="11">
    <source>
        <dbReference type="RuleBase" id="RU363037"/>
    </source>
</evidence>
<keyword evidence="5 11" id="KW-0547">Nucleotide-binding</keyword>
<dbReference type="CDD" id="cd00807">
    <property type="entry name" value="GlnRS_core"/>
    <property type="match status" value="1"/>
</dbReference>
<dbReference type="GO" id="GO:0006425">
    <property type="term" value="P:glutaminyl-tRNA aminoacylation"/>
    <property type="evidence" value="ECO:0007669"/>
    <property type="project" value="UniProtKB-UniRule"/>
</dbReference>
<dbReference type="InterPro" id="IPR004514">
    <property type="entry name" value="Gln-tRNA-synth"/>
</dbReference>
<dbReference type="Pfam" id="PF20974">
    <property type="entry name" value="tRNA-synt_1c_C2"/>
    <property type="match status" value="1"/>
</dbReference>
<dbReference type="FunFam" id="1.10.1160.10:FF:000001">
    <property type="entry name" value="Glutamine--tRNA ligase"/>
    <property type="match status" value="1"/>
</dbReference>
<evidence type="ECO:0000256" key="4">
    <source>
        <dbReference type="ARBA" id="ARBA00022598"/>
    </source>
</evidence>
<dbReference type="SUPFAM" id="SSF52374">
    <property type="entry name" value="Nucleotidylyl transferase"/>
    <property type="match status" value="1"/>
</dbReference>
<evidence type="ECO:0000256" key="6">
    <source>
        <dbReference type="ARBA" id="ARBA00022840"/>
    </source>
</evidence>
<comment type="catalytic activity">
    <reaction evidence="9">
        <text>tRNA(Gln) + L-glutamine + ATP = L-glutaminyl-tRNA(Gln) + AMP + diphosphate</text>
        <dbReference type="Rhea" id="RHEA:20121"/>
        <dbReference type="Rhea" id="RHEA-COMP:9662"/>
        <dbReference type="Rhea" id="RHEA-COMP:9681"/>
        <dbReference type="ChEBI" id="CHEBI:30616"/>
        <dbReference type="ChEBI" id="CHEBI:33019"/>
        <dbReference type="ChEBI" id="CHEBI:58359"/>
        <dbReference type="ChEBI" id="CHEBI:78442"/>
        <dbReference type="ChEBI" id="CHEBI:78521"/>
        <dbReference type="ChEBI" id="CHEBI:456215"/>
        <dbReference type="EC" id="6.1.1.18"/>
    </reaction>
</comment>
<dbReference type="OrthoDB" id="9801560at2"/>
<dbReference type="InterPro" id="IPR020058">
    <property type="entry name" value="Glu/Gln-tRNA-synth_Ib_cat-dom"/>
</dbReference>
<dbReference type="Proteomes" id="UP000004931">
    <property type="component" value="Unassembled WGS sequence"/>
</dbReference>
<evidence type="ECO:0000256" key="9">
    <source>
        <dbReference type="ARBA" id="ARBA00048270"/>
    </source>
</evidence>
<dbReference type="InterPro" id="IPR020056">
    <property type="entry name" value="Rbsml_bL25/Gln-tRNA_synth_N"/>
</dbReference>
<dbReference type="Pfam" id="PF00749">
    <property type="entry name" value="tRNA-synt_1c"/>
    <property type="match status" value="1"/>
</dbReference>
<dbReference type="GO" id="GO:0004819">
    <property type="term" value="F:glutamine-tRNA ligase activity"/>
    <property type="evidence" value="ECO:0007669"/>
    <property type="project" value="UniProtKB-UniRule"/>
</dbReference>
<evidence type="ECO:0000313" key="15">
    <source>
        <dbReference type="EMBL" id="EAW29944.1"/>
    </source>
</evidence>
<dbReference type="PRINTS" id="PR00987">
    <property type="entry name" value="TRNASYNTHGLU"/>
</dbReference>